<keyword evidence="1" id="KW-0732">Signal</keyword>
<feature type="signal peptide" evidence="1">
    <location>
        <begin position="1"/>
        <end position="25"/>
    </location>
</feature>
<dbReference type="AlphaFoldDB" id="A0A1A8XZC6"/>
<keyword evidence="4" id="KW-1185">Reference proteome</keyword>
<sequence>MAHLNTLRSIAAGLAFGLAAFSVHAAGNSGLPEIRTINSLQPFDTVVQQLEKSITENKMGLVAQASASKGAASKGIKIPGNAVLMVFRPDFAVRMLKASVAAGIEAPLRIYVTENADGTTSVSYRTPSVVFSPYRNSELDKLASELDPIFERIVGDAVQGR</sequence>
<evidence type="ECO:0000313" key="4">
    <source>
        <dbReference type="Proteomes" id="UP000199169"/>
    </source>
</evidence>
<evidence type="ECO:0000313" key="3">
    <source>
        <dbReference type="EMBL" id="SBT09418.1"/>
    </source>
</evidence>
<name>A0A1A8XZC6_9PROT</name>
<dbReference type="STRING" id="1860102.ACCAA_700032"/>
<evidence type="ECO:0000256" key="1">
    <source>
        <dbReference type="SAM" id="SignalP"/>
    </source>
</evidence>
<reference evidence="4" key="1">
    <citation type="submission" date="2016-06" db="EMBL/GenBank/DDBJ databases">
        <authorList>
            <person name="McIlroy S.J."/>
            <person name="Karst S.M."/>
            <person name="Albertsen M."/>
        </authorList>
    </citation>
    <scope>NUCLEOTIDE SEQUENCE [LARGE SCALE GENOMIC DNA]</scope>
</reference>
<gene>
    <name evidence="3" type="ORF">ACCAA_700032</name>
</gene>
<feature type="domain" description="DUF302" evidence="2">
    <location>
        <begin position="68"/>
        <end position="127"/>
    </location>
</feature>
<dbReference type="SUPFAM" id="SSF103247">
    <property type="entry name" value="TT1751-like"/>
    <property type="match status" value="1"/>
</dbReference>
<dbReference type="Pfam" id="PF03625">
    <property type="entry name" value="DUF302"/>
    <property type="match status" value="1"/>
</dbReference>
<dbReference type="RefSeq" id="WP_186408797.1">
    <property type="nucleotide sequence ID" value="NZ_FLQX01000150.1"/>
</dbReference>
<protein>
    <recommendedName>
        <fullName evidence="2">DUF302 domain-containing protein</fullName>
    </recommendedName>
</protein>
<dbReference type="InterPro" id="IPR035923">
    <property type="entry name" value="TT1751-like_sf"/>
</dbReference>
<dbReference type="Gene3D" id="3.30.310.70">
    <property type="entry name" value="TT1751-like domain"/>
    <property type="match status" value="1"/>
</dbReference>
<proteinExistence type="predicted"/>
<dbReference type="EMBL" id="FLQX01000150">
    <property type="protein sequence ID" value="SBT09418.1"/>
    <property type="molecule type" value="Genomic_DNA"/>
</dbReference>
<feature type="chain" id="PRO_5008381873" description="DUF302 domain-containing protein" evidence="1">
    <location>
        <begin position="26"/>
        <end position="161"/>
    </location>
</feature>
<dbReference type="CDD" id="cd14797">
    <property type="entry name" value="DUF302"/>
    <property type="match status" value="1"/>
</dbReference>
<dbReference type="PANTHER" id="PTHR38342">
    <property type="entry name" value="SLR5037 PROTEIN"/>
    <property type="match status" value="1"/>
</dbReference>
<dbReference type="InterPro" id="IPR005180">
    <property type="entry name" value="DUF302"/>
</dbReference>
<dbReference type="Proteomes" id="UP000199169">
    <property type="component" value="Unassembled WGS sequence"/>
</dbReference>
<accession>A0A1A8XZC6</accession>
<evidence type="ECO:0000259" key="2">
    <source>
        <dbReference type="Pfam" id="PF03625"/>
    </source>
</evidence>
<organism evidence="3 4">
    <name type="scientific">Candidatus Accumulibacter aalborgensis</name>
    <dbReference type="NCBI Taxonomy" id="1860102"/>
    <lineage>
        <taxon>Bacteria</taxon>
        <taxon>Pseudomonadati</taxon>
        <taxon>Pseudomonadota</taxon>
        <taxon>Betaproteobacteria</taxon>
        <taxon>Candidatus Accumulibacter</taxon>
    </lineage>
</organism>
<dbReference type="PANTHER" id="PTHR38342:SF2">
    <property type="entry name" value="INNER MEMBRANE OR EXPORTED"/>
    <property type="match status" value="1"/>
</dbReference>